<proteinExistence type="predicted"/>
<dbReference type="STRING" id="247156.NFA_3200"/>
<name>Q5Z329_NOCFA</name>
<organism evidence="1 2">
    <name type="scientific">Nocardia farcinica (strain IFM 10152)</name>
    <dbReference type="NCBI Taxonomy" id="247156"/>
    <lineage>
        <taxon>Bacteria</taxon>
        <taxon>Bacillati</taxon>
        <taxon>Actinomycetota</taxon>
        <taxon>Actinomycetes</taxon>
        <taxon>Mycobacteriales</taxon>
        <taxon>Nocardiaceae</taxon>
        <taxon>Nocardia</taxon>
    </lineage>
</organism>
<evidence type="ECO:0000313" key="1">
    <source>
        <dbReference type="EMBL" id="BAD55162.1"/>
    </source>
</evidence>
<dbReference type="EMBL" id="AP006618">
    <property type="protein sequence ID" value="BAD55162.1"/>
    <property type="molecule type" value="Genomic_DNA"/>
</dbReference>
<reference evidence="1 2" key="1">
    <citation type="journal article" date="2004" name="Proc. Natl. Acad. Sci. U.S.A.">
        <title>The complete genomic sequence of Nocardia farcinica IFM 10152.</title>
        <authorList>
            <person name="Ishikawa J."/>
            <person name="Yamashita A."/>
            <person name="Mikami Y."/>
            <person name="Hoshino Y."/>
            <person name="Kurita H."/>
            <person name="Hotta K."/>
            <person name="Shiba T."/>
            <person name="Hattori M."/>
        </authorList>
    </citation>
    <scope>NUCLEOTIDE SEQUENCE [LARGE SCALE GENOMIC DNA]</scope>
    <source>
        <strain evidence="1 2">IFM 10152</strain>
    </source>
</reference>
<sequence length="80" mass="8344">MSGVGILRRCHQGVQMRKILARITAVAAFTGVVSLGSTGSASAITEEQCVNEGGGIVIYEMDGTKTCLGGFYTGQQILFS</sequence>
<dbReference type="Proteomes" id="UP000006820">
    <property type="component" value="Chromosome"/>
</dbReference>
<dbReference type="AlphaFoldDB" id="Q5Z329"/>
<dbReference type="HOGENOM" id="CLU_2586182_0_0_11"/>
<dbReference type="KEGG" id="nfa:NFA_3200"/>
<gene>
    <name evidence="1" type="ordered locus">NFA_3200</name>
</gene>
<protein>
    <submittedName>
        <fullName evidence="1">Uncharacterized protein</fullName>
    </submittedName>
</protein>
<keyword evidence="2" id="KW-1185">Reference proteome</keyword>
<accession>Q5Z329</accession>
<evidence type="ECO:0000313" key="2">
    <source>
        <dbReference type="Proteomes" id="UP000006820"/>
    </source>
</evidence>